<sequence>MSRNVVEKLLYQLCIDRSIKQRFKEESDKLLERYALTDEERHWVQTFDVAAMQKHGVHPMLTMGFWQENAPNRSPVAYMQALRPESSATEPVFSAALKQ</sequence>
<dbReference type="SUPFAM" id="SSF48076">
    <property type="entry name" value="LigA subunit of an aromatic-ring-opening dioxygenase LigAB"/>
    <property type="match status" value="1"/>
</dbReference>
<keyword evidence="3" id="KW-1185">Reference proteome</keyword>
<organism evidence="2 3">
    <name type="scientific">Giesbergeria anulus</name>
    <dbReference type="NCBI Taxonomy" id="180197"/>
    <lineage>
        <taxon>Bacteria</taxon>
        <taxon>Pseudomonadati</taxon>
        <taxon>Pseudomonadota</taxon>
        <taxon>Betaproteobacteria</taxon>
        <taxon>Burkholderiales</taxon>
        <taxon>Comamonadaceae</taxon>
        <taxon>Giesbergeria</taxon>
    </lineage>
</organism>
<keyword evidence="2" id="KW-0560">Oxidoreductase</keyword>
<dbReference type="AlphaFoldDB" id="A0A1H9MC16"/>
<dbReference type="EMBL" id="FOGD01000005">
    <property type="protein sequence ID" value="SER21172.1"/>
    <property type="molecule type" value="Genomic_DNA"/>
</dbReference>
<proteinExistence type="predicted"/>
<dbReference type="GO" id="GO:0051213">
    <property type="term" value="F:dioxygenase activity"/>
    <property type="evidence" value="ECO:0007669"/>
    <property type="project" value="UniProtKB-KW"/>
</dbReference>
<dbReference type="InterPro" id="IPR036622">
    <property type="entry name" value="LigA_sf"/>
</dbReference>
<gene>
    <name evidence="2" type="ORF">SAMN02982919_01954</name>
</gene>
<dbReference type="InterPro" id="IPR011986">
    <property type="entry name" value="Xdiol_dOase_LigA"/>
</dbReference>
<dbReference type="STRING" id="180197.SAMN02982919_01954"/>
<name>A0A1H9MC16_9BURK</name>
<dbReference type="Gene3D" id="1.10.700.10">
    <property type="entry name" value="Dioxygenase LigAB, LigA subunit"/>
    <property type="match status" value="1"/>
</dbReference>
<evidence type="ECO:0000313" key="3">
    <source>
        <dbReference type="Proteomes" id="UP000199766"/>
    </source>
</evidence>
<dbReference type="RefSeq" id="WP_091456618.1">
    <property type="nucleotide sequence ID" value="NZ_FOGD01000005.1"/>
</dbReference>
<accession>A0A1H9MC16</accession>
<dbReference type="OrthoDB" id="3478734at2"/>
<reference evidence="2 3" key="1">
    <citation type="submission" date="2016-10" db="EMBL/GenBank/DDBJ databases">
        <authorList>
            <person name="de Groot N.N."/>
        </authorList>
    </citation>
    <scope>NUCLEOTIDE SEQUENCE [LARGE SCALE GENOMIC DNA]</scope>
    <source>
        <strain evidence="2 3">ATCC 35958</strain>
    </source>
</reference>
<evidence type="ECO:0000259" key="1">
    <source>
        <dbReference type="Pfam" id="PF07746"/>
    </source>
</evidence>
<protein>
    <submittedName>
        <fullName evidence="2">Protocatechuate 4,5-dioxygenase, alpha chain</fullName>
    </submittedName>
</protein>
<dbReference type="CDD" id="cd07321">
    <property type="entry name" value="Extradiol_Dioxygenase_3A_like"/>
    <property type="match status" value="1"/>
</dbReference>
<evidence type="ECO:0000313" key="2">
    <source>
        <dbReference type="EMBL" id="SER21172.1"/>
    </source>
</evidence>
<dbReference type="Pfam" id="PF07746">
    <property type="entry name" value="LigA"/>
    <property type="match status" value="1"/>
</dbReference>
<keyword evidence="2" id="KW-0223">Dioxygenase</keyword>
<dbReference type="Proteomes" id="UP000199766">
    <property type="component" value="Unassembled WGS sequence"/>
</dbReference>
<feature type="domain" description="Extradiol ring-cleavage dioxygenase LigAB LigA subunit" evidence="1">
    <location>
        <begin position="8"/>
        <end position="60"/>
    </location>
</feature>